<dbReference type="Gene3D" id="1.10.287.1490">
    <property type="match status" value="1"/>
</dbReference>
<organism evidence="3 4">
    <name type="scientific">Photobacterium ganghwense</name>
    <dbReference type="NCBI Taxonomy" id="320778"/>
    <lineage>
        <taxon>Bacteria</taxon>
        <taxon>Pseudomonadati</taxon>
        <taxon>Pseudomonadota</taxon>
        <taxon>Gammaproteobacteria</taxon>
        <taxon>Vibrionales</taxon>
        <taxon>Vibrionaceae</taxon>
        <taxon>Photobacterium</taxon>
    </lineage>
</organism>
<dbReference type="InterPro" id="IPR038729">
    <property type="entry name" value="Rad50/SbcC_AAA"/>
</dbReference>
<dbReference type="EMBL" id="LDOU01000006">
    <property type="protein sequence ID" value="KLV10540.1"/>
    <property type="molecule type" value="Genomic_DNA"/>
</dbReference>
<dbReference type="Gene3D" id="3.40.50.300">
    <property type="entry name" value="P-loop containing nucleotide triphosphate hydrolases"/>
    <property type="match status" value="2"/>
</dbReference>
<name>A0A0J1HG00_9GAMM</name>
<comment type="caution">
    <text evidence="3">The sequence shown here is derived from an EMBL/GenBank/DDBJ whole genome shotgun (WGS) entry which is preliminary data.</text>
</comment>
<dbReference type="SUPFAM" id="SSF52540">
    <property type="entry name" value="P-loop containing nucleoside triphosphate hydrolases"/>
    <property type="match status" value="1"/>
</dbReference>
<dbReference type="STRING" id="320778.ABT57_08410"/>
<accession>A0A0J1HG00</accession>
<keyword evidence="4" id="KW-1185">Reference proteome</keyword>
<sequence>MKIKKVEIEGFRAYKYKKDGTFDFTNESGEPSNFVAIYAPNGFGKSSFYDAVEWAFTDNLERYTNSHNKKNNELAAKGTKQLQVPQKILRNTEVLDDVPTYVSVITTTKKFERKLKKPRSNSSDLTFKATKKSEDVEVYKRVILSQDAIDRFLREAKPQERYDLFMGFFGGSAETLRQEMTLLINENESKIVTLLAERSRIESQLNNPVDSRIFEDFNTLAAALNSQGEAIVFVDENFDTLAEHQILLSIVTRTQALNAERAATQQRHAALLLQLSGLPGFKRNLELLPQQNSYVNSLSKGLQDSVKYQQLTAAHSRGLTEWQSISDELKVLEEVIAQVPSFIADEEVRVQSVGQLPALTAEKNRLTAELKTAETSAVGTKKSIADLDQRALELQSLIATSPAIYSEIAAREAGLIGLKVDLSAKLTSLQLTVAELDAVASQLNKIPSLPITADTLLYGDTSYLGLPDDFIVKVQVAHEELAALRLHDQSIKTTQVALTQQMEAVESLVSLGISYLSKWPSAKCPLCRLPHPTSDALIAAVKNNDLLTLVAKQNAQELENIALRIQSLSAEIDSHVDEAQKKHSEHLSSLRQKLNDFSSRVTELESQRTRLAASVDTAERTLKSLKERVWDVDSQELRKRVDAELAVASERRPFLSQQLASVEHSVTSLRTQIQILENQILGLVNLIHEITNKTSYEKVKAFISKEAVAESRTLALSCDRKKTELTKKINELGEQLAQLLGECNELQSIMNSEGNWIDFAVLASNKDEAVRHLNDTEAAITTFVQTVDRLAGKPLGKDPDLIEREINELTPELLRRDNVLAAKIQSFDLLTEQLKTFKPYFDGLKLRDQLKVVEHDLSLHRLVESKLTAERESVVSKLKERVKEFFFTDLINAIYSKIDPHPSFKTVQFIVDFESYEKPGLNIVLQDERGDIISPMLYFSAAQLNILSLSVFLANALHATDKSGTPLDVIMIDDPIQSMDSINVLATIDLLRNVSERFNKQIIISTHDENFFGLLKRKIPTDVFNSKFLQLESFGVVGQG</sequence>
<feature type="coiled-coil region" evidence="1">
    <location>
        <begin position="722"/>
        <end position="749"/>
    </location>
</feature>
<evidence type="ECO:0000256" key="1">
    <source>
        <dbReference type="SAM" id="Coils"/>
    </source>
</evidence>
<evidence type="ECO:0000259" key="2">
    <source>
        <dbReference type="Pfam" id="PF13476"/>
    </source>
</evidence>
<dbReference type="Proteomes" id="UP000035909">
    <property type="component" value="Unassembled WGS sequence"/>
</dbReference>
<protein>
    <recommendedName>
        <fullName evidence="2">Rad50/SbcC-type AAA domain-containing protein</fullName>
    </recommendedName>
</protein>
<dbReference type="PANTHER" id="PTHR32114">
    <property type="entry name" value="ABC TRANSPORTER ABCH.3"/>
    <property type="match status" value="1"/>
</dbReference>
<evidence type="ECO:0000313" key="3">
    <source>
        <dbReference type="EMBL" id="KLV10540.1"/>
    </source>
</evidence>
<dbReference type="PANTHER" id="PTHR32114:SF2">
    <property type="entry name" value="ABC TRANSPORTER ABCH.3"/>
    <property type="match status" value="1"/>
</dbReference>
<proteinExistence type="predicted"/>
<dbReference type="PATRIC" id="fig|320778.3.peg.1824"/>
<reference evidence="3 4" key="1">
    <citation type="submission" date="2015-05" db="EMBL/GenBank/DDBJ databases">
        <title>Photobacterium galathea sp. nov.</title>
        <authorList>
            <person name="Machado H."/>
            <person name="Gram L."/>
        </authorList>
    </citation>
    <scope>NUCLEOTIDE SEQUENCE [LARGE SCALE GENOMIC DNA]</scope>
    <source>
        <strain evidence="3 4">DSM 22954</strain>
    </source>
</reference>
<dbReference type="Pfam" id="PF13476">
    <property type="entry name" value="AAA_23"/>
    <property type="match status" value="1"/>
</dbReference>
<feature type="coiled-coil region" evidence="1">
    <location>
        <begin position="551"/>
        <end position="628"/>
    </location>
</feature>
<keyword evidence="1" id="KW-0175">Coiled coil</keyword>
<dbReference type="GO" id="GO:0006302">
    <property type="term" value="P:double-strand break repair"/>
    <property type="evidence" value="ECO:0007669"/>
    <property type="project" value="InterPro"/>
</dbReference>
<evidence type="ECO:0000313" key="4">
    <source>
        <dbReference type="Proteomes" id="UP000035909"/>
    </source>
</evidence>
<dbReference type="InterPro" id="IPR027417">
    <property type="entry name" value="P-loop_NTPase"/>
</dbReference>
<gene>
    <name evidence="3" type="ORF">ABT57_08410</name>
</gene>
<dbReference type="AlphaFoldDB" id="A0A0J1HG00"/>
<dbReference type="RefSeq" id="WP_047884705.1">
    <property type="nucleotide sequence ID" value="NZ_LDOU01000006.1"/>
</dbReference>
<feature type="domain" description="Rad50/SbcC-type AAA" evidence="2">
    <location>
        <begin position="5"/>
        <end position="165"/>
    </location>
</feature>
<dbReference type="GO" id="GO:0016887">
    <property type="term" value="F:ATP hydrolysis activity"/>
    <property type="evidence" value="ECO:0007669"/>
    <property type="project" value="InterPro"/>
</dbReference>
<dbReference type="OrthoDB" id="7029750at2"/>